<dbReference type="EC" id="3.4.11.10" evidence="8"/>
<evidence type="ECO:0000256" key="2">
    <source>
        <dbReference type="ARBA" id="ARBA00000967"/>
    </source>
</evidence>
<feature type="binding site" evidence="8">
    <location>
        <position position="352"/>
    </location>
    <ligand>
        <name>Mn(2+)</name>
        <dbReference type="ChEBI" id="CHEBI:29035"/>
        <label>1</label>
    </ligand>
</feature>
<reference evidence="11" key="1">
    <citation type="journal article" date="2019" name="Int. J. Syst. Evol. Microbiol.">
        <title>The Global Catalogue of Microorganisms (GCM) 10K type strain sequencing project: providing services to taxonomists for standard genome sequencing and annotation.</title>
        <authorList>
            <consortium name="The Broad Institute Genomics Platform"/>
            <consortium name="The Broad Institute Genome Sequencing Center for Infectious Disease"/>
            <person name="Wu L."/>
            <person name="Ma J."/>
        </authorList>
    </citation>
    <scope>NUCLEOTIDE SEQUENCE [LARGE SCALE GENOMIC DNA]</scope>
    <source>
        <strain evidence="11">KCTC 23701</strain>
    </source>
</reference>
<sequence length="501" mass="52440">MEFSINLTAPEKAAADCLVLPLAGARLPASLAKLDERAGGWLGTLAASAEFGDKAGSVLAGYLPVDGAPQKVLLLQLGEKWGKDHDPASLRKAFEALARALVGGKSASAAIALPVAKGVDADAIAAVIAQAVTFEAYRFTQFKSEPEPAPALTSVTLLLAKKADQKQAEEGLARGLAIGHGMNLTRDLGNLPGNVCTPTRLADEAALLAERFHLQLTVLEEADMDALGMGSLLSVAKGSTQPPKLIVLEYFGAGDGKKAPKPAVLVGKGITFDSGGISLKPGEGMDEMKYDMCGAATVLGTLRAVCELALPVNVIGVVPTCENMPAGNAVKPGDIVRSMSGQTIEVLNTDAEGRLILCDALTYVAKFDPDVVVDIATLTGACIIALGHQTTGLFANDDVLADALYTAGQQTGDKAWRLPVWDEYQEQLKSNFADLANIGGRPAGSITAAAFLSRFTRDYRWAHLDIAGTAWKSGAAKGATGRPVPLLVEFLRQRVEKKSKK</sequence>
<evidence type="ECO:0000256" key="8">
    <source>
        <dbReference type="HAMAP-Rule" id="MF_00181"/>
    </source>
</evidence>
<organism evidence="10 11">
    <name type="scientific">Jeongeupia chitinilytica</name>
    <dbReference type="NCBI Taxonomy" id="1041641"/>
    <lineage>
        <taxon>Bacteria</taxon>
        <taxon>Pseudomonadati</taxon>
        <taxon>Pseudomonadota</taxon>
        <taxon>Betaproteobacteria</taxon>
        <taxon>Neisseriales</taxon>
        <taxon>Chitinibacteraceae</taxon>
        <taxon>Jeongeupia</taxon>
    </lineage>
</organism>
<accession>A0ABQ3H573</accession>
<dbReference type="Proteomes" id="UP000604737">
    <property type="component" value="Unassembled WGS sequence"/>
</dbReference>
<dbReference type="PANTHER" id="PTHR11963:SF23">
    <property type="entry name" value="CYTOSOL AMINOPEPTIDASE"/>
    <property type="match status" value="1"/>
</dbReference>
<feature type="binding site" evidence="8">
    <location>
        <position position="352"/>
    </location>
    <ligand>
        <name>Mn(2+)</name>
        <dbReference type="ChEBI" id="CHEBI:29035"/>
        <label>2</label>
    </ligand>
</feature>
<comment type="catalytic activity">
    <reaction evidence="2 8">
        <text>Release of an N-terminal amino acid, preferentially leucine, but not glutamic or aspartic acids.</text>
        <dbReference type="EC" id="3.4.11.10"/>
    </reaction>
</comment>
<feature type="binding site" evidence="8">
    <location>
        <position position="291"/>
    </location>
    <ligand>
        <name>Mn(2+)</name>
        <dbReference type="ChEBI" id="CHEBI:29035"/>
        <label>2</label>
    </ligand>
</feature>
<dbReference type="PROSITE" id="PS00631">
    <property type="entry name" value="CYTOSOL_AP"/>
    <property type="match status" value="1"/>
</dbReference>
<dbReference type="RefSeq" id="WP_189461679.1">
    <property type="nucleotide sequence ID" value="NZ_BMYO01000008.1"/>
</dbReference>
<dbReference type="Pfam" id="PF02789">
    <property type="entry name" value="Peptidase_M17_N"/>
    <property type="match status" value="1"/>
</dbReference>
<protein>
    <recommendedName>
        <fullName evidence="8">Probable cytosol aminopeptidase</fullName>
        <ecNumber evidence="8">3.4.11.1</ecNumber>
    </recommendedName>
    <alternativeName>
        <fullName evidence="8">Leucine aminopeptidase</fullName>
        <shortName evidence="8">LAP</shortName>
        <ecNumber evidence="8">3.4.11.10</ecNumber>
    </alternativeName>
    <alternativeName>
        <fullName evidence="8">Leucyl aminopeptidase</fullName>
    </alternativeName>
</protein>
<dbReference type="InterPro" id="IPR043472">
    <property type="entry name" value="Macro_dom-like"/>
</dbReference>
<keyword evidence="11" id="KW-1185">Reference proteome</keyword>
<keyword evidence="5 8" id="KW-0645">Protease</keyword>
<keyword evidence="4 8" id="KW-0031">Aminopeptidase</keyword>
<evidence type="ECO:0000256" key="5">
    <source>
        <dbReference type="ARBA" id="ARBA00022670"/>
    </source>
</evidence>
<evidence type="ECO:0000313" key="11">
    <source>
        <dbReference type="Proteomes" id="UP000604737"/>
    </source>
</evidence>
<feature type="active site" evidence="8">
    <location>
        <position position="280"/>
    </location>
</feature>
<dbReference type="InterPro" id="IPR000819">
    <property type="entry name" value="Peptidase_M17_C"/>
</dbReference>
<feature type="domain" description="Cytosol aminopeptidase" evidence="9">
    <location>
        <begin position="348"/>
        <end position="355"/>
    </location>
</feature>
<dbReference type="InterPro" id="IPR023042">
    <property type="entry name" value="Peptidase_M17_leu_NH2_pept"/>
</dbReference>
<dbReference type="SUPFAM" id="SSF53187">
    <property type="entry name" value="Zn-dependent exopeptidases"/>
    <property type="match status" value="1"/>
</dbReference>
<evidence type="ECO:0000313" key="10">
    <source>
        <dbReference type="EMBL" id="GHD66821.1"/>
    </source>
</evidence>
<name>A0ABQ3H573_9NEIS</name>
<comment type="caution">
    <text evidence="10">The sequence shown here is derived from an EMBL/GenBank/DDBJ whole genome shotgun (WGS) entry which is preliminary data.</text>
</comment>
<evidence type="ECO:0000259" key="9">
    <source>
        <dbReference type="PROSITE" id="PS00631"/>
    </source>
</evidence>
<proteinExistence type="inferred from homology"/>
<dbReference type="Pfam" id="PF00883">
    <property type="entry name" value="Peptidase_M17"/>
    <property type="match status" value="1"/>
</dbReference>
<gene>
    <name evidence="8 10" type="primary">pepA</name>
    <name evidence="10" type="ORF">GCM10007350_29610</name>
</gene>
<evidence type="ECO:0000256" key="4">
    <source>
        <dbReference type="ARBA" id="ARBA00022438"/>
    </source>
</evidence>
<comment type="similarity">
    <text evidence="3 8">Belongs to the peptidase M17 family.</text>
</comment>
<dbReference type="EC" id="3.4.11.1" evidence="8"/>
<dbReference type="NCBIfam" id="NF002077">
    <property type="entry name" value="PRK00913.2-4"/>
    <property type="match status" value="1"/>
</dbReference>
<keyword evidence="8" id="KW-0963">Cytoplasm</keyword>
<comment type="cofactor">
    <cofactor evidence="8">
        <name>Mn(2+)</name>
        <dbReference type="ChEBI" id="CHEBI:29035"/>
    </cofactor>
    <text evidence="8">Binds 2 manganese ions per subunit.</text>
</comment>
<keyword evidence="7 8" id="KW-0464">Manganese</keyword>
<feature type="active site" evidence="8">
    <location>
        <position position="354"/>
    </location>
</feature>
<dbReference type="InterPro" id="IPR008283">
    <property type="entry name" value="Peptidase_M17_N"/>
</dbReference>
<evidence type="ECO:0000256" key="6">
    <source>
        <dbReference type="ARBA" id="ARBA00022801"/>
    </source>
</evidence>
<comment type="catalytic activity">
    <reaction evidence="1 8">
        <text>Release of an N-terminal amino acid, Xaa-|-Yaa-, in which Xaa is preferably Leu, but may be other amino acids including Pro although not Arg or Lys, and Yaa may be Pro. Amino acid amides and methyl esters are also readily hydrolyzed, but rates on arylamides are exceedingly low.</text>
        <dbReference type="EC" id="3.4.11.1"/>
    </reaction>
</comment>
<comment type="subcellular location">
    <subcellularLocation>
        <location evidence="8">Cytoplasm</location>
    </subcellularLocation>
</comment>
<evidence type="ECO:0000256" key="1">
    <source>
        <dbReference type="ARBA" id="ARBA00000135"/>
    </source>
</evidence>
<dbReference type="HAMAP" id="MF_00181">
    <property type="entry name" value="Cytosol_peptidase_M17"/>
    <property type="match status" value="1"/>
</dbReference>
<keyword evidence="6 8" id="KW-0378">Hydrolase</keyword>
<feature type="binding site" evidence="8">
    <location>
        <position position="273"/>
    </location>
    <ligand>
        <name>Mn(2+)</name>
        <dbReference type="ChEBI" id="CHEBI:29035"/>
        <label>2</label>
    </ligand>
</feature>
<dbReference type="PANTHER" id="PTHR11963">
    <property type="entry name" value="LEUCINE AMINOPEPTIDASE-RELATED"/>
    <property type="match status" value="1"/>
</dbReference>
<comment type="function">
    <text evidence="8">Presumably involved in the processing and regular turnover of intracellular proteins. Catalyzes the removal of unsubstituted N-terminal amino acids from various peptides.</text>
</comment>
<dbReference type="EMBL" id="BMYO01000008">
    <property type="protein sequence ID" value="GHD66821.1"/>
    <property type="molecule type" value="Genomic_DNA"/>
</dbReference>
<evidence type="ECO:0000256" key="7">
    <source>
        <dbReference type="ARBA" id="ARBA00023211"/>
    </source>
</evidence>
<feature type="binding site" evidence="8">
    <location>
        <position position="268"/>
    </location>
    <ligand>
        <name>Mn(2+)</name>
        <dbReference type="ChEBI" id="CHEBI:29035"/>
        <label>2</label>
    </ligand>
</feature>
<dbReference type="Gene3D" id="3.40.630.10">
    <property type="entry name" value="Zn peptidases"/>
    <property type="match status" value="1"/>
</dbReference>
<dbReference type="PRINTS" id="PR00481">
    <property type="entry name" value="LAMNOPPTDASE"/>
</dbReference>
<dbReference type="Gene3D" id="3.40.220.10">
    <property type="entry name" value="Leucine Aminopeptidase, subunit E, domain 1"/>
    <property type="match status" value="1"/>
</dbReference>
<dbReference type="NCBIfam" id="NF002073">
    <property type="entry name" value="PRK00913.1-2"/>
    <property type="match status" value="1"/>
</dbReference>
<keyword evidence="8" id="KW-0479">Metal-binding</keyword>
<dbReference type="InterPro" id="IPR011356">
    <property type="entry name" value="Leucine_aapep/pepB"/>
</dbReference>
<dbReference type="GO" id="GO:0004177">
    <property type="term" value="F:aminopeptidase activity"/>
    <property type="evidence" value="ECO:0007669"/>
    <property type="project" value="UniProtKB-KW"/>
</dbReference>
<feature type="binding site" evidence="8">
    <location>
        <position position="350"/>
    </location>
    <ligand>
        <name>Mn(2+)</name>
        <dbReference type="ChEBI" id="CHEBI:29035"/>
        <label>1</label>
    </ligand>
</feature>
<evidence type="ECO:0000256" key="3">
    <source>
        <dbReference type="ARBA" id="ARBA00009528"/>
    </source>
</evidence>
<dbReference type="NCBIfam" id="NF002074">
    <property type="entry name" value="PRK00913.1-4"/>
    <property type="match status" value="1"/>
</dbReference>
<feature type="binding site" evidence="8">
    <location>
        <position position="273"/>
    </location>
    <ligand>
        <name>Mn(2+)</name>
        <dbReference type="ChEBI" id="CHEBI:29035"/>
        <label>1</label>
    </ligand>
</feature>
<dbReference type="CDD" id="cd00433">
    <property type="entry name" value="Peptidase_M17"/>
    <property type="match status" value="1"/>
</dbReference>
<dbReference type="SUPFAM" id="SSF52949">
    <property type="entry name" value="Macro domain-like"/>
    <property type="match status" value="1"/>
</dbReference>